<dbReference type="Proteomes" id="UP001595904">
    <property type="component" value="Unassembled WGS sequence"/>
</dbReference>
<dbReference type="Gene3D" id="2.40.160.130">
    <property type="entry name" value="Capsule assembly protein Wzi"/>
    <property type="match status" value="1"/>
</dbReference>
<dbReference type="InterPro" id="IPR038636">
    <property type="entry name" value="Wzi_sf"/>
</dbReference>
<dbReference type="InterPro" id="IPR026950">
    <property type="entry name" value="Caps_assemb_Wzi"/>
</dbReference>
<accession>A0ABV8SPW6</accession>
<dbReference type="EMBL" id="JBHSDU010000003">
    <property type="protein sequence ID" value="MFC4308987.1"/>
    <property type="molecule type" value="Genomic_DNA"/>
</dbReference>
<name>A0ABV8SPW6_9GAMM</name>
<dbReference type="InterPro" id="IPR011250">
    <property type="entry name" value="OMP/PagP_B-barrel"/>
</dbReference>
<feature type="signal peptide" evidence="2">
    <location>
        <begin position="1"/>
        <end position="22"/>
    </location>
</feature>
<dbReference type="SUPFAM" id="SSF56925">
    <property type="entry name" value="OMPA-like"/>
    <property type="match status" value="1"/>
</dbReference>
<organism evidence="3 4">
    <name type="scientific">Steroidobacter flavus</name>
    <dbReference type="NCBI Taxonomy" id="1842136"/>
    <lineage>
        <taxon>Bacteria</taxon>
        <taxon>Pseudomonadati</taxon>
        <taxon>Pseudomonadota</taxon>
        <taxon>Gammaproteobacteria</taxon>
        <taxon>Steroidobacterales</taxon>
        <taxon>Steroidobacteraceae</taxon>
        <taxon>Steroidobacter</taxon>
    </lineage>
</organism>
<keyword evidence="2" id="KW-0732">Signal</keyword>
<feature type="region of interest" description="Disordered" evidence="1">
    <location>
        <begin position="520"/>
        <end position="546"/>
    </location>
</feature>
<sequence>MNRTSLSAFAVGLALLAPLANARGVSPYLPLNMSPEMERQIERVMILADRPIMSRPIAAATVLDALPQACRIDEALCKRVRRYLNAYMRKINVDHASVEGAITDGSSTPVPNRYGMANDSEFQVSAGAHWQVNDHLIVSLGGVADADEATPTGSMVSFGNEYFQLDAGYRPRWYSPFTDSAMLISTEAQTLPSLTLSNYKPMGGLGFTYELFMAEMEYSDRIAYGDNCNPALPPQAGETCTAGKPRLGGMRLGIAPVPGWSLSAHRILQFGGGERESSFTDFLRALYRPRQYDNVGEGVTGQTQFGNQLASFTSRFIFPGATPFSAYLEYAGEDTSYDGNYRLGNASLSIGLHFPRLWKHFDLTLEASEWQNAWYVSNAYGDGLTENGRVLGHWGADQRELGDAIGARSFMARVGWEPGFGGLVQARARVIENETYGTVPYERGYDVSLSYSRTLMGVTAGGEVSAGKDTFGDSYSRIAGFVRFGDQWDSGAATGDWDSSVRRPSGADLFVDAGVSMSDVTYRPGTGDPGPPPDSDPQQKTSEWAPHIGLGARRSVSARSDIGVRIEFDRIDDHMLMAVRAVDYRYRTQGPLAYSAFLGAARYDVATPAYGYYFGAGVQWRNILPKLDLGLDWRYADKVARDKLLPSDVGADPSRELRPDVFYDITSFTLSASYRF</sequence>
<dbReference type="Pfam" id="PF14052">
    <property type="entry name" value="Caps_assemb_Wzi"/>
    <property type="match status" value="1"/>
</dbReference>
<keyword evidence="4" id="KW-1185">Reference proteome</keyword>
<protein>
    <submittedName>
        <fullName evidence="3">Capsule assembly Wzi family protein</fullName>
    </submittedName>
</protein>
<evidence type="ECO:0000313" key="3">
    <source>
        <dbReference type="EMBL" id="MFC4308987.1"/>
    </source>
</evidence>
<evidence type="ECO:0000256" key="2">
    <source>
        <dbReference type="SAM" id="SignalP"/>
    </source>
</evidence>
<reference evidence="4" key="1">
    <citation type="journal article" date="2019" name="Int. J. Syst. Evol. Microbiol.">
        <title>The Global Catalogue of Microorganisms (GCM) 10K type strain sequencing project: providing services to taxonomists for standard genome sequencing and annotation.</title>
        <authorList>
            <consortium name="The Broad Institute Genomics Platform"/>
            <consortium name="The Broad Institute Genome Sequencing Center for Infectious Disease"/>
            <person name="Wu L."/>
            <person name="Ma J."/>
        </authorList>
    </citation>
    <scope>NUCLEOTIDE SEQUENCE [LARGE SCALE GENOMIC DNA]</scope>
    <source>
        <strain evidence="4">CGMCC 1.10759</strain>
    </source>
</reference>
<proteinExistence type="predicted"/>
<comment type="caution">
    <text evidence="3">The sequence shown here is derived from an EMBL/GenBank/DDBJ whole genome shotgun (WGS) entry which is preliminary data.</text>
</comment>
<evidence type="ECO:0000313" key="4">
    <source>
        <dbReference type="Proteomes" id="UP001595904"/>
    </source>
</evidence>
<evidence type="ECO:0000256" key="1">
    <source>
        <dbReference type="SAM" id="MobiDB-lite"/>
    </source>
</evidence>
<feature type="chain" id="PRO_5045141483" evidence="2">
    <location>
        <begin position="23"/>
        <end position="676"/>
    </location>
</feature>
<gene>
    <name evidence="3" type="ORF">ACFPN2_07845</name>
</gene>
<dbReference type="RefSeq" id="WP_380596055.1">
    <property type="nucleotide sequence ID" value="NZ_JBHSDU010000003.1"/>
</dbReference>